<protein>
    <recommendedName>
        <fullName evidence="1">ATP-dependent DNA helicase</fullName>
        <ecNumber evidence="1">5.6.2.3</ecNumber>
    </recommendedName>
</protein>
<dbReference type="EC" id="5.6.2.3" evidence="1"/>
<dbReference type="GO" id="GO:0006281">
    <property type="term" value="P:DNA repair"/>
    <property type="evidence" value="ECO:0007669"/>
    <property type="project" value="UniProtKB-KW"/>
</dbReference>
<keyword evidence="4" id="KW-1185">Reference proteome</keyword>
<name>A0A3P7KKA9_ONCOC</name>
<comment type="catalytic activity">
    <reaction evidence="1">
        <text>ATP + H2O = ADP + phosphate + H(+)</text>
        <dbReference type="Rhea" id="RHEA:13065"/>
        <dbReference type="ChEBI" id="CHEBI:15377"/>
        <dbReference type="ChEBI" id="CHEBI:15378"/>
        <dbReference type="ChEBI" id="CHEBI:30616"/>
        <dbReference type="ChEBI" id="CHEBI:43474"/>
        <dbReference type="ChEBI" id="CHEBI:456216"/>
        <dbReference type="EC" id="5.6.2.3"/>
    </reaction>
</comment>
<dbReference type="AlphaFoldDB" id="A0A3P7KKA9"/>
<evidence type="ECO:0000313" key="4">
    <source>
        <dbReference type="Proteomes" id="UP000271087"/>
    </source>
</evidence>
<keyword evidence="1" id="KW-0547">Nucleotide-binding</keyword>
<dbReference type="Pfam" id="PF05970">
    <property type="entry name" value="PIF1"/>
    <property type="match status" value="1"/>
</dbReference>
<dbReference type="InterPro" id="IPR010285">
    <property type="entry name" value="DNA_helicase_pif1-like_DEAD"/>
</dbReference>
<keyword evidence="1" id="KW-0067">ATP-binding</keyword>
<gene>
    <name evidence="3" type="ORF">NOO_LOCUS12633</name>
</gene>
<organism evidence="3 4">
    <name type="scientific">Onchocerca ochengi</name>
    <name type="common">Filarial nematode worm</name>
    <dbReference type="NCBI Taxonomy" id="42157"/>
    <lineage>
        <taxon>Eukaryota</taxon>
        <taxon>Metazoa</taxon>
        <taxon>Ecdysozoa</taxon>
        <taxon>Nematoda</taxon>
        <taxon>Chromadorea</taxon>
        <taxon>Rhabditida</taxon>
        <taxon>Spirurina</taxon>
        <taxon>Spiruromorpha</taxon>
        <taxon>Filarioidea</taxon>
        <taxon>Onchocercidae</taxon>
        <taxon>Onchocerca</taxon>
    </lineage>
</organism>
<dbReference type="GO" id="GO:0005524">
    <property type="term" value="F:ATP binding"/>
    <property type="evidence" value="ECO:0007669"/>
    <property type="project" value="UniProtKB-KW"/>
</dbReference>
<feature type="domain" description="DNA helicase Pif1-like DEAD-box helicase" evidence="2">
    <location>
        <begin position="1"/>
        <end position="48"/>
    </location>
</feature>
<sequence>DFRQTVPVNRQSTTTNEINACLKYSALWRHVKTLKLAINMHFQLQKIDLTSIAGNWERRDDD</sequence>
<accession>A0A3P7KKA9</accession>
<evidence type="ECO:0000259" key="2">
    <source>
        <dbReference type="Pfam" id="PF05970"/>
    </source>
</evidence>
<proteinExistence type="inferred from homology"/>
<keyword evidence="1" id="KW-0378">Hydrolase</keyword>
<comment type="cofactor">
    <cofactor evidence="1">
        <name>Mg(2+)</name>
        <dbReference type="ChEBI" id="CHEBI:18420"/>
    </cofactor>
</comment>
<keyword evidence="1" id="KW-0233">DNA recombination</keyword>
<keyword evidence="1" id="KW-0347">Helicase</keyword>
<keyword evidence="1" id="KW-0234">DNA repair</keyword>
<evidence type="ECO:0000313" key="3">
    <source>
        <dbReference type="EMBL" id="VDM99576.1"/>
    </source>
</evidence>
<feature type="non-terminal residue" evidence="3">
    <location>
        <position position="1"/>
    </location>
</feature>
<dbReference type="GO" id="GO:0016887">
    <property type="term" value="F:ATP hydrolysis activity"/>
    <property type="evidence" value="ECO:0007669"/>
    <property type="project" value="RHEA"/>
</dbReference>
<dbReference type="GO" id="GO:0043139">
    <property type="term" value="F:5'-3' DNA helicase activity"/>
    <property type="evidence" value="ECO:0007669"/>
    <property type="project" value="UniProtKB-EC"/>
</dbReference>
<keyword evidence="1" id="KW-0227">DNA damage</keyword>
<dbReference type="GO" id="GO:0000723">
    <property type="term" value="P:telomere maintenance"/>
    <property type="evidence" value="ECO:0007669"/>
    <property type="project" value="InterPro"/>
</dbReference>
<comment type="similarity">
    <text evidence="1">Belongs to the helicase family.</text>
</comment>
<dbReference type="EMBL" id="UYRW01011361">
    <property type="protein sequence ID" value="VDM99576.1"/>
    <property type="molecule type" value="Genomic_DNA"/>
</dbReference>
<reference evidence="3 4" key="1">
    <citation type="submission" date="2018-08" db="EMBL/GenBank/DDBJ databases">
        <authorList>
            <person name="Laetsch R D."/>
            <person name="Stevens L."/>
            <person name="Kumar S."/>
            <person name="Blaxter L. M."/>
        </authorList>
    </citation>
    <scope>NUCLEOTIDE SEQUENCE [LARGE SCALE GENOMIC DNA]</scope>
</reference>
<evidence type="ECO:0000256" key="1">
    <source>
        <dbReference type="RuleBase" id="RU363044"/>
    </source>
</evidence>
<dbReference type="OrthoDB" id="10056572at2759"/>
<dbReference type="GO" id="GO:0006310">
    <property type="term" value="P:DNA recombination"/>
    <property type="evidence" value="ECO:0007669"/>
    <property type="project" value="UniProtKB-KW"/>
</dbReference>
<dbReference type="Proteomes" id="UP000271087">
    <property type="component" value="Unassembled WGS sequence"/>
</dbReference>